<evidence type="ECO:0000313" key="4">
    <source>
        <dbReference type="Proteomes" id="UP000549009"/>
    </source>
</evidence>
<evidence type="ECO:0000256" key="1">
    <source>
        <dbReference type="SAM" id="MobiDB-lite"/>
    </source>
</evidence>
<keyword evidence="2" id="KW-0732">Signal</keyword>
<dbReference type="RefSeq" id="WP_184926486.1">
    <property type="nucleotide sequence ID" value="NZ_BMSQ01000046.1"/>
</dbReference>
<accession>A0A7W8B399</accession>
<feature type="chain" id="PRO_5030528725" description="Secreted protein" evidence="2">
    <location>
        <begin position="29"/>
        <end position="228"/>
    </location>
</feature>
<comment type="caution">
    <text evidence="3">The sequence shown here is derived from an EMBL/GenBank/DDBJ whole genome shotgun (WGS) entry which is preliminary data.</text>
</comment>
<sequence length="228" mass="22738">MRAFPARRITTTALCATLVLGAAGPAFALQDEARHQTALSAANAPVPGADALLKQVQTLSDLGTVLTPVTDLLTAVLKADNGQLPTTDATKLGGAVKEAITKITTAAPAIPPAALPQTPALPQSPALPPAPELPALPLGGASNAKRVAAPADLKEDALKALQTAVDALLKAATSGNPTAVAEAVPQVLTGLVNTAVSTLLGSGLPVPDLPGLPKLPVPQLPVPLPVEE</sequence>
<gene>
    <name evidence="3" type="ORF">FHS40_008688</name>
</gene>
<organism evidence="3 4">
    <name type="scientific">Streptomyces spectabilis</name>
    <dbReference type="NCBI Taxonomy" id="68270"/>
    <lineage>
        <taxon>Bacteria</taxon>
        <taxon>Bacillati</taxon>
        <taxon>Actinomycetota</taxon>
        <taxon>Actinomycetes</taxon>
        <taxon>Kitasatosporales</taxon>
        <taxon>Streptomycetaceae</taxon>
        <taxon>Streptomyces</taxon>
    </lineage>
</organism>
<dbReference type="AlphaFoldDB" id="A0A7W8B399"/>
<evidence type="ECO:0008006" key="5">
    <source>
        <dbReference type="Google" id="ProtNLM"/>
    </source>
</evidence>
<evidence type="ECO:0000313" key="3">
    <source>
        <dbReference type="EMBL" id="MBB5109560.1"/>
    </source>
</evidence>
<evidence type="ECO:0000256" key="2">
    <source>
        <dbReference type="SAM" id="SignalP"/>
    </source>
</evidence>
<keyword evidence="4" id="KW-1185">Reference proteome</keyword>
<reference evidence="3 4" key="1">
    <citation type="submission" date="2020-08" db="EMBL/GenBank/DDBJ databases">
        <title>Genomic Encyclopedia of Type Strains, Phase III (KMG-III): the genomes of soil and plant-associated and newly described type strains.</title>
        <authorList>
            <person name="Whitman W."/>
        </authorList>
    </citation>
    <scope>NUCLEOTIDE SEQUENCE [LARGE SCALE GENOMIC DNA]</scope>
    <source>
        <strain evidence="3 4">CECT 3146</strain>
    </source>
</reference>
<proteinExistence type="predicted"/>
<protein>
    <recommendedName>
        <fullName evidence="5">Secreted protein</fullName>
    </recommendedName>
</protein>
<feature type="signal peptide" evidence="2">
    <location>
        <begin position="1"/>
        <end position="28"/>
    </location>
</feature>
<feature type="compositionally biased region" description="Pro residues" evidence="1">
    <location>
        <begin position="125"/>
        <end position="134"/>
    </location>
</feature>
<dbReference type="EMBL" id="JACHJD010000031">
    <property type="protein sequence ID" value="MBB5109560.1"/>
    <property type="molecule type" value="Genomic_DNA"/>
</dbReference>
<dbReference type="Proteomes" id="UP000549009">
    <property type="component" value="Unassembled WGS sequence"/>
</dbReference>
<feature type="region of interest" description="Disordered" evidence="1">
    <location>
        <begin position="117"/>
        <end position="138"/>
    </location>
</feature>
<name>A0A7W8B399_STRST</name>